<evidence type="ECO:0000259" key="1">
    <source>
        <dbReference type="Pfam" id="PF20582"/>
    </source>
</evidence>
<reference evidence="2 3" key="1">
    <citation type="submission" date="2014-04" db="EMBL/GenBank/DDBJ databases">
        <authorList>
            <person name="Sears C."/>
            <person name="Carroll K."/>
            <person name="Sack B.R."/>
            <person name="Qadri F."/>
            <person name="Myers L.L."/>
            <person name="Chung G.-T."/>
            <person name="Escheverria P."/>
            <person name="Fraser C.M."/>
            <person name="Sadzewicz L."/>
            <person name="Shefchek K.A."/>
            <person name="Tallon L."/>
            <person name="Das S.P."/>
            <person name="Daugherty S."/>
            <person name="Mongodin E.F."/>
        </authorList>
    </citation>
    <scope>NUCLEOTIDE SEQUENCE [LARGE SCALE GENOMIC DNA]</scope>
    <source>
        <strain evidence="2 3">3975 RP4</strain>
    </source>
</reference>
<dbReference type="Proteomes" id="UP000027661">
    <property type="component" value="Unassembled WGS sequence"/>
</dbReference>
<proteinExistence type="predicted"/>
<dbReference type="PANTHER" id="PTHR30471">
    <property type="entry name" value="DNA REPAIR PROTEIN RADC"/>
    <property type="match status" value="1"/>
</dbReference>
<sequence>MAEKLTINQWAEEDRPREKMMLHGVGTLSDAELLAILIGSGNTEDSAVELMRKVLSDYHNSLNELGKTTVDELCHYKGIGPAKAITILAASELGKRRKEEEGKERKVILSSR</sequence>
<evidence type="ECO:0000313" key="3">
    <source>
        <dbReference type="Proteomes" id="UP000027661"/>
    </source>
</evidence>
<name>A0A069SDM4_PHOVU</name>
<dbReference type="RefSeq" id="WP_032953084.1">
    <property type="nucleotide sequence ID" value="NZ_JNHM01000050.1"/>
</dbReference>
<feature type="non-terminal residue" evidence="2">
    <location>
        <position position="112"/>
    </location>
</feature>
<accession>A0A069SDM4</accession>
<comment type="caution">
    <text evidence="2">The sequence shown here is derived from an EMBL/GenBank/DDBJ whole genome shotgun (WGS) entry which is preliminary data.</text>
</comment>
<gene>
    <name evidence="2" type="primary">radC</name>
    <name evidence="2" type="ORF">M099_2952</name>
</gene>
<dbReference type="Pfam" id="PF20582">
    <property type="entry name" value="UPF0758_N"/>
    <property type="match status" value="1"/>
</dbReference>
<protein>
    <submittedName>
        <fullName evidence="2">DNA repair RadC domain protein</fullName>
    </submittedName>
</protein>
<organism evidence="2 3">
    <name type="scientific">Phocaeicola vulgatus str. 3975 RP4</name>
    <dbReference type="NCBI Taxonomy" id="1339352"/>
    <lineage>
        <taxon>Bacteria</taxon>
        <taxon>Pseudomonadati</taxon>
        <taxon>Bacteroidota</taxon>
        <taxon>Bacteroidia</taxon>
        <taxon>Bacteroidales</taxon>
        <taxon>Bacteroidaceae</taxon>
        <taxon>Phocaeicola</taxon>
    </lineage>
</organism>
<dbReference type="EMBL" id="JNHM01000050">
    <property type="protein sequence ID" value="KDS52017.1"/>
    <property type="molecule type" value="Genomic_DNA"/>
</dbReference>
<feature type="domain" description="UPF0758" evidence="1">
    <location>
        <begin position="7"/>
        <end position="85"/>
    </location>
</feature>
<dbReference type="InterPro" id="IPR001405">
    <property type="entry name" value="UPF0758"/>
</dbReference>
<dbReference type="PANTHER" id="PTHR30471:SF3">
    <property type="entry name" value="UPF0758 PROTEIN YEES-RELATED"/>
    <property type="match status" value="1"/>
</dbReference>
<dbReference type="SUPFAM" id="SSF47781">
    <property type="entry name" value="RuvA domain 2-like"/>
    <property type="match status" value="1"/>
</dbReference>
<dbReference type="AlphaFoldDB" id="A0A069SDM4"/>
<dbReference type="InterPro" id="IPR046778">
    <property type="entry name" value="UPF0758_N"/>
</dbReference>
<evidence type="ECO:0000313" key="2">
    <source>
        <dbReference type="EMBL" id="KDS52017.1"/>
    </source>
</evidence>
<dbReference type="InterPro" id="IPR010994">
    <property type="entry name" value="RuvA_2-like"/>
</dbReference>